<dbReference type="AlphaFoldDB" id="A0A0R1RWL5"/>
<keyword evidence="2" id="KW-0032">Aminotransferase</keyword>
<keyword evidence="2" id="KW-0808">Transferase</keyword>
<dbReference type="OrthoDB" id="9802328at2"/>
<dbReference type="PATRIC" id="fig|1423747.3.peg.1137"/>
<protein>
    <submittedName>
        <fullName evidence="8">Bacterial regulatory s, gntR family protein</fullName>
    </submittedName>
</protein>
<dbReference type="GO" id="GO:0003700">
    <property type="term" value="F:DNA-binding transcription factor activity"/>
    <property type="evidence" value="ECO:0007669"/>
    <property type="project" value="InterPro"/>
</dbReference>
<dbReference type="CDD" id="cd07377">
    <property type="entry name" value="WHTH_GntR"/>
    <property type="match status" value="1"/>
</dbReference>
<keyword evidence="5" id="KW-0238">DNA-binding</keyword>
<evidence type="ECO:0000256" key="1">
    <source>
        <dbReference type="ARBA" id="ARBA00005384"/>
    </source>
</evidence>
<evidence type="ECO:0000256" key="5">
    <source>
        <dbReference type="ARBA" id="ARBA00023125"/>
    </source>
</evidence>
<comment type="caution">
    <text evidence="8">The sequence shown here is derived from an EMBL/GenBank/DDBJ whole genome shotgun (WGS) entry which is preliminary data.</text>
</comment>
<dbReference type="GO" id="GO:0008483">
    <property type="term" value="F:transaminase activity"/>
    <property type="evidence" value="ECO:0007669"/>
    <property type="project" value="UniProtKB-KW"/>
</dbReference>
<keyword evidence="6" id="KW-0804">Transcription</keyword>
<dbReference type="GO" id="GO:0003677">
    <property type="term" value="F:DNA binding"/>
    <property type="evidence" value="ECO:0007669"/>
    <property type="project" value="UniProtKB-KW"/>
</dbReference>
<dbReference type="PROSITE" id="PS50949">
    <property type="entry name" value="HTH_GNTR"/>
    <property type="match status" value="1"/>
</dbReference>
<dbReference type="Gene3D" id="3.90.1150.10">
    <property type="entry name" value="Aspartate Aminotransferase, domain 1"/>
    <property type="match status" value="1"/>
</dbReference>
<dbReference type="STRING" id="1423747.FC69_GL001113"/>
<dbReference type="PRINTS" id="PR00035">
    <property type="entry name" value="HTHGNTR"/>
</dbReference>
<dbReference type="PANTHER" id="PTHR46577">
    <property type="entry name" value="HTH-TYPE TRANSCRIPTIONAL REGULATORY PROTEIN GABR"/>
    <property type="match status" value="1"/>
</dbReference>
<dbReference type="Gene3D" id="3.40.640.10">
    <property type="entry name" value="Type I PLP-dependent aspartate aminotransferase-like (Major domain)"/>
    <property type="match status" value="1"/>
</dbReference>
<sequence>MIDWTRYPLNEKPKYRALQRLIEALIQQGLLLAGEQLPAERQLAIQLGLNRSTVARAFDELASAGFLERQVGRGTYISQAALTQMTHKRVNWHTYLTTQRRPKGQRIRQQYQALIQQAPAGLIDGFSSDLPTELVPAFQLPALRWTDFVKAQELERPNGYQPLLAAVQQHYSSTLTVSQLLITAGAQQSLLLVLQGLLIPGEAVAIEQPSFFYDAAIFEVAGVRTYSAPCDAEGMLPAELERLIKQHRLKLVILNPNYQNPTGQVMGLKRRQALLALCQQYQIPIVEDDVFGWLHFEQRPLPTLKELDPENVIYISSLSKIMGSSTRIGWLAATPQVIQQLAQIQAEMDVVPSIMAQQMVTLAMAEPQFKSQLQRLTRLLKARAQATYEALTTAFPEWQIEQPRGGYYLWVQYGEHPRPLTDFINERVMVAPGILFGSSIGTFRLNFARLDHVALTQLVERLRLIFDI</sequence>
<dbReference type="InterPro" id="IPR036388">
    <property type="entry name" value="WH-like_DNA-bd_sf"/>
</dbReference>
<evidence type="ECO:0000256" key="6">
    <source>
        <dbReference type="ARBA" id="ARBA00023163"/>
    </source>
</evidence>
<proteinExistence type="inferred from homology"/>
<comment type="similarity">
    <text evidence="1">In the C-terminal section; belongs to the class-I pyridoxal-phosphate-dependent aminotransferase family.</text>
</comment>
<dbReference type="InterPro" id="IPR015424">
    <property type="entry name" value="PyrdxlP-dep_Trfase"/>
</dbReference>
<evidence type="ECO:0000313" key="8">
    <source>
        <dbReference type="EMBL" id="KRL60873.1"/>
    </source>
</evidence>
<dbReference type="InterPro" id="IPR036390">
    <property type="entry name" value="WH_DNA-bd_sf"/>
</dbReference>
<dbReference type="GO" id="GO:0030170">
    <property type="term" value="F:pyridoxal phosphate binding"/>
    <property type="evidence" value="ECO:0007669"/>
    <property type="project" value="InterPro"/>
</dbReference>
<keyword evidence="4" id="KW-0805">Transcription regulation</keyword>
<dbReference type="Proteomes" id="UP000051264">
    <property type="component" value="Unassembled WGS sequence"/>
</dbReference>
<keyword evidence="3" id="KW-0663">Pyridoxal phosphate</keyword>
<dbReference type="InterPro" id="IPR015421">
    <property type="entry name" value="PyrdxlP-dep_Trfase_major"/>
</dbReference>
<evidence type="ECO:0000256" key="2">
    <source>
        <dbReference type="ARBA" id="ARBA00022576"/>
    </source>
</evidence>
<evidence type="ECO:0000259" key="7">
    <source>
        <dbReference type="PROSITE" id="PS50949"/>
    </source>
</evidence>
<dbReference type="Pfam" id="PF00155">
    <property type="entry name" value="Aminotran_1_2"/>
    <property type="match status" value="1"/>
</dbReference>
<evidence type="ECO:0000256" key="4">
    <source>
        <dbReference type="ARBA" id="ARBA00023015"/>
    </source>
</evidence>
<dbReference type="InterPro" id="IPR051446">
    <property type="entry name" value="HTH_trans_reg/aminotransferase"/>
</dbReference>
<dbReference type="eggNOG" id="COG1167">
    <property type="taxonomic scope" value="Bacteria"/>
</dbReference>
<reference evidence="8 9" key="1">
    <citation type="journal article" date="2015" name="Genome Announc.">
        <title>Expanding the biotechnology potential of lactobacilli through comparative genomics of 213 strains and associated genera.</title>
        <authorList>
            <person name="Sun Z."/>
            <person name="Harris H.M."/>
            <person name="McCann A."/>
            <person name="Guo C."/>
            <person name="Argimon S."/>
            <person name="Zhang W."/>
            <person name="Yang X."/>
            <person name="Jeffery I.B."/>
            <person name="Cooney J.C."/>
            <person name="Kagawa T.F."/>
            <person name="Liu W."/>
            <person name="Song Y."/>
            <person name="Salvetti E."/>
            <person name="Wrobel A."/>
            <person name="Rasinkangas P."/>
            <person name="Parkhill J."/>
            <person name="Rea M.C."/>
            <person name="O'Sullivan O."/>
            <person name="Ritari J."/>
            <person name="Douillard F.P."/>
            <person name="Paul Ross R."/>
            <person name="Yang R."/>
            <person name="Briner A.E."/>
            <person name="Felis G.E."/>
            <person name="de Vos W.M."/>
            <person name="Barrangou R."/>
            <person name="Klaenhammer T.R."/>
            <person name="Caufield P.W."/>
            <person name="Cui Y."/>
            <person name="Zhang H."/>
            <person name="O'Toole P.W."/>
        </authorList>
    </citation>
    <scope>NUCLEOTIDE SEQUENCE [LARGE SCALE GENOMIC DNA]</scope>
    <source>
        <strain evidence="8 9">DSM 14340</strain>
    </source>
</reference>
<gene>
    <name evidence="8" type="ORF">FC69_GL001113</name>
</gene>
<dbReference type="SUPFAM" id="SSF46785">
    <property type="entry name" value="Winged helix' DNA-binding domain"/>
    <property type="match status" value="1"/>
</dbReference>
<evidence type="ECO:0000313" key="9">
    <source>
        <dbReference type="Proteomes" id="UP000051264"/>
    </source>
</evidence>
<dbReference type="Pfam" id="PF00392">
    <property type="entry name" value="GntR"/>
    <property type="match status" value="1"/>
</dbReference>
<organism evidence="8 9">
    <name type="scientific">Latilactobacillus fuchuensis DSM 14340 = JCM 11249</name>
    <dbReference type="NCBI Taxonomy" id="1423747"/>
    <lineage>
        <taxon>Bacteria</taxon>
        <taxon>Bacillati</taxon>
        <taxon>Bacillota</taxon>
        <taxon>Bacilli</taxon>
        <taxon>Lactobacillales</taxon>
        <taxon>Lactobacillaceae</taxon>
        <taxon>Latilactobacillus</taxon>
    </lineage>
</organism>
<dbReference type="InterPro" id="IPR004839">
    <property type="entry name" value="Aminotransferase_I/II_large"/>
</dbReference>
<feature type="domain" description="HTH gntR-type" evidence="7">
    <location>
        <begin position="12"/>
        <end position="80"/>
    </location>
</feature>
<dbReference type="Gene3D" id="1.10.10.10">
    <property type="entry name" value="Winged helix-like DNA-binding domain superfamily/Winged helix DNA-binding domain"/>
    <property type="match status" value="1"/>
</dbReference>
<dbReference type="InterPro" id="IPR015422">
    <property type="entry name" value="PyrdxlP-dep_Trfase_small"/>
</dbReference>
<dbReference type="InterPro" id="IPR000524">
    <property type="entry name" value="Tscrpt_reg_HTH_GntR"/>
</dbReference>
<dbReference type="SUPFAM" id="SSF53383">
    <property type="entry name" value="PLP-dependent transferases"/>
    <property type="match status" value="1"/>
</dbReference>
<dbReference type="RefSeq" id="WP_056950308.1">
    <property type="nucleotide sequence ID" value="NZ_AZEX01000032.1"/>
</dbReference>
<evidence type="ECO:0000256" key="3">
    <source>
        <dbReference type="ARBA" id="ARBA00022898"/>
    </source>
</evidence>
<dbReference type="PANTHER" id="PTHR46577:SF2">
    <property type="entry name" value="TRANSCRIPTIONAL REGULATORY PROTEIN"/>
    <property type="match status" value="1"/>
</dbReference>
<dbReference type="EMBL" id="AZEX01000032">
    <property type="protein sequence ID" value="KRL60873.1"/>
    <property type="molecule type" value="Genomic_DNA"/>
</dbReference>
<accession>A0A0R1RWL5</accession>
<name>A0A0R1RWL5_9LACO</name>
<dbReference type="SMART" id="SM00345">
    <property type="entry name" value="HTH_GNTR"/>
    <property type="match status" value="1"/>
</dbReference>
<dbReference type="CDD" id="cd00609">
    <property type="entry name" value="AAT_like"/>
    <property type="match status" value="1"/>
</dbReference>